<comment type="caution">
    <text evidence="4">The sequence shown here is derived from an EMBL/GenBank/DDBJ whole genome shotgun (WGS) entry which is preliminary data.</text>
</comment>
<dbReference type="EMBL" id="QPJT01000002">
    <property type="protein sequence ID" value="RCX20136.1"/>
    <property type="molecule type" value="Genomic_DNA"/>
</dbReference>
<organism evidence="4 5">
    <name type="scientific">Anaerobacterium chartisolvens</name>
    <dbReference type="NCBI Taxonomy" id="1297424"/>
    <lineage>
        <taxon>Bacteria</taxon>
        <taxon>Bacillati</taxon>
        <taxon>Bacillota</taxon>
        <taxon>Clostridia</taxon>
        <taxon>Eubacteriales</taxon>
        <taxon>Oscillospiraceae</taxon>
        <taxon>Anaerobacterium</taxon>
    </lineage>
</organism>
<reference evidence="4 5" key="1">
    <citation type="submission" date="2018-07" db="EMBL/GenBank/DDBJ databases">
        <title>Genomic Encyclopedia of Type Strains, Phase IV (KMG-IV): sequencing the most valuable type-strain genomes for metagenomic binning, comparative biology and taxonomic classification.</title>
        <authorList>
            <person name="Goeker M."/>
        </authorList>
    </citation>
    <scope>NUCLEOTIDE SEQUENCE [LARGE SCALE GENOMIC DNA]</scope>
    <source>
        <strain evidence="4 5">DSM 27016</strain>
    </source>
</reference>
<dbReference type="Proteomes" id="UP000253034">
    <property type="component" value="Unassembled WGS sequence"/>
</dbReference>
<feature type="repeat" description="TPR" evidence="1">
    <location>
        <begin position="315"/>
        <end position="348"/>
    </location>
</feature>
<keyword evidence="3" id="KW-1133">Transmembrane helix</keyword>
<evidence type="ECO:0000256" key="3">
    <source>
        <dbReference type="SAM" id="Phobius"/>
    </source>
</evidence>
<keyword evidence="1" id="KW-0802">TPR repeat</keyword>
<dbReference type="OrthoDB" id="9791784at2"/>
<name>A0A369BHU7_9FIRM</name>
<sequence length="364" mass="40645">MISLKQELQDYTSINLDSIGKDDTHLPDNIKNSVMLYNKALESLKGGSEDIAVIELKKAVSMNPDFHEAINLLGICYSYMKEPAKAAEMFQRVIDAEKNSVRAMRYLRLLNSDSLSPDEDRRTGGHKKKDPSMMGRIVKFGDSVKGDAIRYIASAAIGALILFAAGGIAWSVQDRPAAALNNSQIAGDTDNLENDKYRAMYEDLNIKYQKLENSLQTSNAEADYYKNAFKLSEVDRLAAERRYEEAADMLVLLKTVTFKDSEKSAFEQMYNNIIPKAATAMMNEGVKLTNSKKYNDALLKLNKIFVYGNSFNFMDRAIYYTGKCYMGLDDSAKAIAAFEEIVEKYPSGSYAGYSEGWLKSLGAS</sequence>
<dbReference type="RefSeq" id="WP_114296250.1">
    <property type="nucleotide sequence ID" value="NZ_QPJT01000002.1"/>
</dbReference>
<accession>A0A369BHU7</accession>
<dbReference type="SUPFAM" id="SSF48452">
    <property type="entry name" value="TPR-like"/>
    <property type="match status" value="1"/>
</dbReference>
<evidence type="ECO:0000256" key="2">
    <source>
        <dbReference type="SAM" id="Coils"/>
    </source>
</evidence>
<proteinExistence type="predicted"/>
<evidence type="ECO:0000256" key="1">
    <source>
        <dbReference type="PROSITE-ProRule" id="PRU00339"/>
    </source>
</evidence>
<dbReference type="AlphaFoldDB" id="A0A369BHU7"/>
<feature type="repeat" description="TPR" evidence="1">
    <location>
        <begin position="67"/>
        <end position="100"/>
    </location>
</feature>
<feature type="transmembrane region" description="Helical" evidence="3">
    <location>
        <begin position="148"/>
        <end position="172"/>
    </location>
</feature>
<keyword evidence="2" id="KW-0175">Coiled coil</keyword>
<feature type="coiled-coil region" evidence="2">
    <location>
        <begin position="194"/>
        <end position="228"/>
    </location>
</feature>
<dbReference type="PROSITE" id="PS50005">
    <property type="entry name" value="TPR"/>
    <property type="match status" value="2"/>
</dbReference>
<gene>
    <name evidence="4" type="ORF">DFR58_102208</name>
</gene>
<evidence type="ECO:0000313" key="5">
    <source>
        <dbReference type="Proteomes" id="UP000253034"/>
    </source>
</evidence>
<dbReference type="InterPro" id="IPR019734">
    <property type="entry name" value="TPR_rpt"/>
</dbReference>
<keyword evidence="5" id="KW-1185">Reference proteome</keyword>
<dbReference type="Pfam" id="PF13174">
    <property type="entry name" value="TPR_6"/>
    <property type="match status" value="2"/>
</dbReference>
<protein>
    <submittedName>
        <fullName evidence="4">Tetratricopeptide repeat protein</fullName>
    </submittedName>
</protein>
<dbReference type="Gene3D" id="1.25.40.10">
    <property type="entry name" value="Tetratricopeptide repeat domain"/>
    <property type="match status" value="2"/>
</dbReference>
<dbReference type="InterPro" id="IPR011990">
    <property type="entry name" value="TPR-like_helical_dom_sf"/>
</dbReference>
<keyword evidence="3" id="KW-0472">Membrane</keyword>
<evidence type="ECO:0000313" key="4">
    <source>
        <dbReference type="EMBL" id="RCX20136.1"/>
    </source>
</evidence>
<keyword evidence="3" id="KW-0812">Transmembrane</keyword>
<dbReference type="SMART" id="SM00028">
    <property type="entry name" value="TPR"/>
    <property type="match status" value="3"/>
</dbReference>